<evidence type="ECO:0000313" key="3">
    <source>
        <dbReference type="EMBL" id="ERJ17460.1"/>
    </source>
</evidence>
<dbReference type="GO" id="GO:0042910">
    <property type="term" value="F:xenobiotic transmembrane transporter activity"/>
    <property type="evidence" value="ECO:0007669"/>
    <property type="project" value="TreeGrafter"/>
</dbReference>
<comment type="caution">
    <text evidence="3">The sequence shown here is derived from an EMBL/GenBank/DDBJ whole genome shotgun (WGS) entry which is preliminary data.</text>
</comment>
<dbReference type="Gene3D" id="1.20.1640.10">
    <property type="entry name" value="Multidrug efflux transporter AcrB transmembrane domain"/>
    <property type="match status" value="1"/>
</dbReference>
<dbReference type="Pfam" id="PF00873">
    <property type="entry name" value="ACR_tran"/>
    <property type="match status" value="1"/>
</dbReference>
<evidence type="ECO:0000313" key="4">
    <source>
        <dbReference type="Proteomes" id="UP000006242"/>
    </source>
</evidence>
<protein>
    <submittedName>
        <fullName evidence="3">RND superfamily efflux pump permease component protein</fullName>
        <ecNumber evidence="3">3.2.2.-</ecNumber>
    </submittedName>
</protein>
<keyword evidence="3" id="KW-0378">Hydrolase</keyword>
<feature type="compositionally biased region" description="Basic and acidic residues" evidence="1">
    <location>
        <begin position="79"/>
        <end position="93"/>
    </location>
</feature>
<feature type="transmembrane region" description="Helical" evidence="2">
    <location>
        <begin position="12"/>
        <end position="32"/>
    </location>
</feature>
<reference evidence="3 4" key="1">
    <citation type="journal article" date="2011" name="J. Bacteriol.">
        <title>Genome sequence of Salinisphaera shabanensis, a gammaproteobacterium from the harsh, variable environment of the brine-seawater interface of the Shaban Deep in the Red Sea.</title>
        <authorList>
            <person name="Antunes A."/>
            <person name="Alam I."/>
            <person name="Bajic V.B."/>
            <person name="Stingl U."/>
        </authorList>
    </citation>
    <scope>NUCLEOTIDE SEQUENCE [LARGE SCALE GENOMIC DNA]</scope>
    <source>
        <strain evidence="3 4">E1L3A</strain>
    </source>
</reference>
<keyword evidence="2" id="KW-1133">Transmembrane helix</keyword>
<dbReference type="PANTHER" id="PTHR32063">
    <property type="match status" value="1"/>
</dbReference>
<dbReference type="EC" id="3.2.2.-" evidence="3"/>
<dbReference type="Proteomes" id="UP000006242">
    <property type="component" value="Unassembled WGS sequence"/>
</dbReference>
<dbReference type="STRING" id="1033802.SSPSH_003718"/>
<dbReference type="EMBL" id="AFNV02000038">
    <property type="protein sequence ID" value="ERJ17460.1"/>
    <property type="molecule type" value="Genomic_DNA"/>
</dbReference>
<keyword evidence="2" id="KW-0812">Transmembrane</keyword>
<dbReference type="GO" id="GO:0016798">
    <property type="term" value="F:hydrolase activity, acting on glycosyl bonds"/>
    <property type="evidence" value="ECO:0007669"/>
    <property type="project" value="UniProtKB-KW"/>
</dbReference>
<dbReference type="Gene3D" id="3.30.70.1430">
    <property type="entry name" value="Multidrug efflux transporter AcrB pore domain"/>
    <property type="match status" value="1"/>
</dbReference>
<keyword evidence="4" id="KW-1185">Reference proteome</keyword>
<accession>U2EH90</accession>
<organism evidence="3 4">
    <name type="scientific">Salinisphaera shabanensis E1L3A</name>
    <dbReference type="NCBI Taxonomy" id="1033802"/>
    <lineage>
        <taxon>Bacteria</taxon>
        <taxon>Pseudomonadati</taxon>
        <taxon>Pseudomonadota</taxon>
        <taxon>Gammaproteobacteria</taxon>
        <taxon>Salinisphaerales</taxon>
        <taxon>Salinisphaeraceae</taxon>
        <taxon>Salinisphaera</taxon>
    </lineage>
</organism>
<dbReference type="RefSeq" id="WP_021031952.1">
    <property type="nucleotide sequence ID" value="NZ_AFNV02000038.1"/>
</dbReference>
<keyword evidence="3" id="KW-0326">Glycosidase</keyword>
<dbReference type="eggNOG" id="COG0841">
    <property type="taxonomic scope" value="Bacteria"/>
</dbReference>
<dbReference type="GO" id="GO:0005886">
    <property type="term" value="C:plasma membrane"/>
    <property type="evidence" value="ECO:0007669"/>
    <property type="project" value="TreeGrafter"/>
</dbReference>
<dbReference type="AlphaFoldDB" id="U2EH90"/>
<evidence type="ECO:0000256" key="2">
    <source>
        <dbReference type="SAM" id="Phobius"/>
    </source>
</evidence>
<sequence>MNVSQLALRYWPVVLMLVVVANVAGVASYFSLPTREDPEITIREAVVTTYFEGLSAERVELLITKTLEEAIRQGSGGRADPEHLDAGHIDHSR</sequence>
<reference evidence="3 4" key="2">
    <citation type="journal article" date="2013" name="PLoS ONE">
        <title>INDIGO - INtegrated Data Warehouse of MIcrobial GenOmes with Examples from the Red Sea Extremophiles.</title>
        <authorList>
            <person name="Alam I."/>
            <person name="Antunes A."/>
            <person name="Kamau A.A."/>
            <person name="Ba Alawi W."/>
            <person name="Kalkatawi M."/>
            <person name="Stingl U."/>
            <person name="Bajic V.B."/>
        </authorList>
    </citation>
    <scope>NUCLEOTIDE SEQUENCE [LARGE SCALE GENOMIC DNA]</scope>
    <source>
        <strain evidence="3 4">E1L3A</strain>
    </source>
</reference>
<evidence type="ECO:0000256" key="1">
    <source>
        <dbReference type="SAM" id="MobiDB-lite"/>
    </source>
</evidence>
<name>U2EH90_9GAMM</name>
<dbReference type="PANTHER" id="PTHR32063:SF18">
    <property type="entry name" value="CATION EFFLUX SYSTEM PROTEIN"/>
    <property type="match status" value="1"/>
</dbReference>
<dbReference type="InterPro" id="IPR001036">
    <property type="entry name" value="Acrflvin-R"/>
</dbReference>
<feature type="region of interest" description="Disordered" evidence="1">
    <location>
        <begin position="73"/>
        <end position="93"/>
    </location>
</feature>
<proteinExistence type="predicted"/>
<keyword evidence="2" id="KW-0472">Membrane</keyword>
<gene>
    <name evidence="3" type="ORF">SSPSH_003718</name>
</gene>